<sequence>MFLHRTPRALAGHLATLAPRPTVTPAPARPAHGPVVPTPIILRRRELGGSLAGFAQARVLAAPDGTGFADAVRAANAVVAAHPALRLRLRTEHGVWTLSTEPVREVTVVPTDTTDPELRRTRPPLGSTPRPGTSSRSPGWKPHGRWSSPSTTSPWTPCPG</sequence>
<reference evidence="2" key="2">
    <citation type="submission" date="2024-07" db="EMBL/GenBank/DDBJ databases">
        <title>Streptomyces haneummycinica sp. nov., a new antibiotic-producing actinobacterium isolated from marine sediment.</title>
        <authorList>
            <person name="Uemura M."/>
            <person name="Hamada M."/>
            <person name="Hirano S."/>
            <person name="Kobayashi K."/>
            <person name="Ohshiro T."/>
            <person name="Kobayashi T."/>
            <person name="Terahara T."/>
        </authorList>
    </citation>
    <scope>NUCLEOTIDE SEQUENCE</scope>
    <source>
        <strain evidence="2">KM77-8</strain>
    </source>
</reference>
<protein>
    <recommendedName>
        <fullName evidence="3">Condensation domain-containing protein</fullName>
    </recommendedName>
</protein>
<proteinExistence type="predicted"/>
<feature type="region of interest" description="Disordered" evidence="1">
    <location>
        <begin position="108"/>
        <end position="160"/>
    </location>
</feature>
<accession>A0AAT9HKT1</accession>
<dbReference type="InterPro" id="IPR023213">
    <property type="entry name" value="CAT-like_dom_sf"/>
</dbReference>
<dbReference type="AlphaFoldDB" id="A0AAT9HKT1"/>
<name>A0AAT9HKT1_9ACTN</name>
<dbReference type="EMBL" id="AP035768">
    <property type="protein sequence ID" value="BFO17974.1"/>
    <property type="molecule type" value="Genomic_DNA"/>
</dbReference>
<organism evidence="2">
    <name type="scientific">Streptomyces haneummycinicus</name>
    <dbReference type="NCBI Taxonomy" id="3074435"/>
    <lineage>
        <taxon>Bacteria</taxon>
        <taxon>Bacillati</taxon>
        <taxon>Actinomycetota</taxon>
        <taxon>Actinomycetes</taxon>
        <taxon>Kitasatosporales</taxon>
        <taxon>Streptomycetaceae</taxon>
        <taxon>Streptomyces</taxon>
    </lineage>
</organism>
<evidence type="ECO:0000256" key="1">
    <source>
        <dbReference type="SAM" id="MobiDB-lite"/>
    </source>
</evidence>
<dbReference type="Gene3D" id="3.30.559.10">
    <property type="entry name" value="Chloramphenicol acetyltransferase-like domain"/>
    <property type="match status" value="1"/>
</dbReference>
<evidence type="ECO:0000313" key="2">
    <source>
        <dbReference type="EMBL" id="BFO17974.1"/>
    </source>
</evidence>
<feature type="compositionally biased region" description="Low complexity" evidence="1">
    <location>
        <begin position="146"/>
        <end position="160"/>
    </location>
</feature>
<feature type="compositionally biased region" description="Low complexity" evidence="1">
    <location>
        <begin position="127"/>
        <end position="139"/>
    </location>
</feature>
<gene>
    <name evidence="2" type="ORF">SHKM778_43620</name>
</gene>
<reference evidence="2" key="1">
    <citation type="submission" date="2024-06" db="EMBL/GenBank/DDBJ databases">
        <authorList>
            <consortium name="consrtm"/>
            <person name="Uemura M."/>
            <person name="Terahara T."/>
        </authorList>
    </citation>
    <scope>NUCLEOTIDE SEQUENCE</scope>
    <source>
        <strain evidence="2">KM77-8</strain>
    </source>
</reference>
<evidence type="ECO:0008006" key="3">
    <source>
        <dbReference type="Google" id="ProtNLM"/>
    </source>
</evidence>